<proteinExistence type="predicted"/>
<dbReference type="InterPro" id="IPR000914">
    <property type="entry name" value="SBP_5_dom"/>
</dbReference>
<dbReference type="Pfam" id="PF00496">
    <property type="entry name" value="SBP_bac_5"/>
    <property type="match status" value="2"/>
</dbReference>
<dbReference type="EMBL" id="JBHSXI010000001">
    <property type="protein sequence ID" value="MFC6888162.1"/>
    <property type="molecule type" value="Genomic_DNA"/>
</dbReference>
<keyword evidence="4" id="KW-1185">Reference proteome</keyword>
<dbReference type="AlphaFoldDB" id="A0ABD5ULN1"/>
<comment type="caution">
    <text evidence="3">The sequence shown here is derived from an EMBL/GenBank/DDBJ whole genome shotgun (WGS) entry which is preliminary data.</text>
</comment>
<dbReference type="PANTHER" id="PTHR30290">
    <property type="entry name" value="PERIPLASMIC BINDING COMPONENT OF ABC TRANSPORTER"/>
    <property type="match status" value="1"/>
</dbReference>
<organism evidence="3 4">
    <name type="scientific">Halorubrum trueperi</name>
    <dbReference type="NCBI Taxonomy" id="2004704"/>
    <lineage>
        <taxon>Archaea</taxon>
        <taxon>Methanobacteriati</taxon>
        <taxon>Methanobacteriota</taxon>
        <taxon>Stenosarchaea group</taxon>
        <taxon>Halobacteria</taxon>
        <taxon>Halobacteriales</taxon>
        <taxon>Haloferacaceae</taxon>
        <taxon>Halorubrum</taxon>
    </lineage>
</organism>
<gene>
    <name evidence="3" type="ORF">ACFQEY_03695</name>
</gene>
<feature type="region of interest" description="Disordered" evidence="1">
    <location>
        <begin position="29"/>
        <end position="52"/>
    </location>
</feature>
<evidence type="ECO:0000313" key="3">
    <source>
        <dbReference type="EMBL" id="MFC6888162.1"/>
    </source>
</evidence>
<dbReference type="InterPro" id="IPR039424">
    <property type="entry name" value="SBP_5"/>
</dbReference>
<accession>A0ABD5ULN1</accession>
<evidence type="ECO:0000256" key="1">
    <source>
        <dbReference type="SAM" id="MobiDB-lite"/>
    </source>
</evidence>
<dbReference type="InterPro" id="IPR006311">
    <property type="entry name" value="TAT_signal"/>
</dbReference>
<evidence type="ECO:0000313" key="4">
    <source>
        <dbReference type="Proteomes" id="UP001596333"/>
    </source>
</evidence>
<sequence length="561" mass="62763">MRPDTKSRRDVLRNALAVGGAGVSVALAGCQGGSDGSDGSDGESGGAGDPVDPIELIVTTQDYDPVRYEFGNLIAENWRELGFEVNVNPLAWNTIVSRTFDEQNFDAFTLNWAGRAERLDPDPFSYSLHHSSQTEVGGNNMVNYENSEYDEYAEAQRTTYDEDERRDAVLRCQEIFAEDQPRTPIANQTQNMPYLADSFDEVVNMMGEGLMSFWTAVESVPAEGVDQISLGYPSDVNNLNPVDGSATHDTQTMRLIYDKLVRIDTDGTVTNWLAEDIEEVDDTTIRATIRTDQQWHDGEDLTVEDVKFSFDYLQEHSTTLRGFMGSLESTEIVDDQTVEFSMSEAFAPFISTALGQVFIIPQHIWETIPEDLDGISEPVEWENPEPVGSGPFEFVSWSRDEQMVLQANEDHFNSPNISELVKVPGADMQSLVRLLEDESLDMIGWVPGPDTVNRLRNQVDHAAISSIDSHGWYHINYQLDRAPFDDVAVRHALADAIPKRDIVDIVMDGMATVTHTFMAEVNEFWHNPDVMEFGDDLQGAQATLEEAGYTLQDGQLHYPEE</sequence>
<dbReference type="SUPFAM" id="SSF53850">
    <property type="entry name" value="Periplasmic binding protein-like II"/>
    <property type="match status" value="2"/>
</dbReference>
<feature type="domain" description="Solute-binding protein family 5" evidence="2">
    <location>
        <begin position="269"/>
        <end position="555"/>
    </location>
</feature>
<dbReference type="RefSeq" id="WP_379764895.1">
    <property type="nucleotide sequence ID" value="NZ_JBHSXI010000001.1"/>
</dbReference>
<reference evidence="3 4" key="1">
    <citation type="journal article" date="2019" name="Int. J. Syst. Evol. Microbiol.">
        <title>The Global Catalogue of Microorganisms (GCM) 10K type strain sequencing project: providing services to taxonomists for standard genome sequencing and annotation.</title>
        <authorList>
            <consortium name="The Broad Institute Genomics Platform"/>
            <consortium name="The Broad Institute Genome Sequencing Center for Infectious Disease"/>
            <person name="Wu L."/>
            <person name="Ma J."/>
        </authorList>
    </citation>
    <scope>NUCLEOTIDE SEQUENCE [LARGE SCALE GENOMIC DNA]</scope>
    <source>
        <strain evidence="3 4">Y73</strain>
    </source>
</reference>
<evidence type="ECO:0000259" key="2">
    <source>
        <dbReference type="Pfam" id="PF00496"/>
    </source>
</evidence>
<feature type="domain" description="Solute-binding protein family 5" evidence="2">
    <location>
        <begin position="48"/>
        <end position="133"/>
    </location>
</feature>
<dbReference type="CDD" id="cd00995">
    <property type="entry name" value="PBP2_NikA_DppA_OppA_like"/>
    <property type="match status" value="1"/>
</dbReference>
<protein>
    <submittedName>
        <fullName evidence="3">ABC transporter substrate-binding protein</fullName>
    </submittedName>
</protein>
<dbReference type="Gene3D" id="3.10.105.10">
    <property type="entry name" value="Dipeptide-binding Protein, Domain 3"/>
    <property type="match status" value="2"/>
</dbReference>
<dbReference type="Gene3D" id="3.40.190.10">
    <property type="entry name" value="Periplasmic binding protein-like II"/>
    <property type="match status" value="1"/>
</dbReference>
<dbReference type="PROSITE" id="PS51257">
    <property type="entry name" value="PROKAR_LIPOPROTEIN"/>
    <property type="match status" value="1"/>
</dbReference>
<dbReference type="PROSITE" id="PS51318">
    <property type="entry name" value="TAT"/>
    <property type="match status" value="1"/>
</dbReference>
<dbReference type="Proteomes" id="UP001596333">
    <property type="component" value="Unassembled WGS sequence"/>
</dbReference>
<name>A0ABD5ULN1_9EURY</name>